<evidence type="ECO:0000256" key="4">
    <source>
        <dbReference type="ARBA" id="ARBA00012982"/>
    </source>
</evidence>
<evidence type="ECO:0000256" key="8">
    <source>
        <dbReference type="ARBA" id="ARBA00023239"/>
    </source>
</evidence>
<organism evidence="11 12">
    <name type="scientific">Plantactinospora mayteni</name>
    <dbReference type="NCBI Taxonomy" id="566021"/>
    <lineage>
        <taxon>Bacteria</taxon>
        <taxon>Bacillati</taxon>
        <taxon>Actinomycetota</taxon>
        <taxon>Actinomycetes</taxon>
        <taxon>Micromonosporales</taxon>
        <taxon>Micromonosporaceae</taxon>
        <taxon>Plantactinospora</taxon>
    </lineage>
</organism>
<comment type="pathway">
    <text evidence="2">Purine metabolism; 7-cyano-7-deazaguanine biosynthesis.</text>
</comment>
<evidence type="ECO:0000313" key="12">
    <source>
        <dbReference type="Proteomes" id="UP000621500"/>
    </source>
</evidence>
<dbReference type="Pfam" id="PF01242">
    <property type="entry name" value="PTPS"/>
    <property type="match status" value="2"/>
</dbReference>
<dbReference type="InterPro" id="IPR038418">
    <property type="entry name" value="6-PTP_synth/QueD_sf"/>
</dbReference>
<accession>A0ABQ4EIU2</accession>
<comment type="caution">
    <text evidence="11">The sequence shown here is derived from an EMBL/GenBank/DDBJ whole genome shotgun (WGS) entry which is preliminary data.</text>
</comment>
<dbReference type="PANTHER" id="PTHR12589:SF7">
    <property type="entry name" value="6-PYRUVOYL TETRAHYDROBIOPTERIN SYNTHASE"/>
    <property type="match status" value="1"/>
</dbReference>
<evidence type="ECO:0000256" key="7">
    <source>
        <dbReference type="ARBA" id="ARBA00022833"/>
    </source>
</evidence>
<dbReference type="Proteomes" id="UP000621500">
    <property type="component" value="Unassembled WGS sequence"/>
</dbReference>
<proteinExistence type="inferred from homology"/>
<comment type="cofactor">
    <cofactor evidence="1">
        <name>Zn(2+)</name>
        <dbReference type="ChEBI" id="CHEBI:29105"/>
    </cofactor>
</comment>
<evidence type="ECO:0000256" key="3">
    <source>
        <dbReference type="ARBA" id="ARBA00008900"/>
    </source>
</evidence>
<protein>
    <recommendedName>
        <fullName evidence="5">6-carboxy-5,6,7,8-tetrahydropterin synthase</fullName>
        <ecNumber evidence="4">4.1.2.50</ecNumber>
    </recommendedName>
    <alternativeName>
        <fullName evidence="9">Queuosine biosynthesis protein QueD</fullName>
    </alternativeName>
</protein>
<evidence type="ECO:0000313" key="11">
    <source>
        <dbReference type="EMBL" id="GIG94535.1"/>
    </source>
</evidence>
<keyword evidence="8" id="KW-0456">Lyase</keyword>
<sequence length="235" mass="26266">MYSIGVIHRFDAAHLVSAVARGLHGHTFTAVTRLKADRLRAPGFVVDFGALKVIARYIDATLDHRNLNEVLGEMSAGRDVATHLLGWCRSNLELPDGVTLAGVVVSEGGTGWEDVPLTSWRRRFEAAHHLPGLGDAHKCSRVHGHTYQVFAIPDESPDVGTAFADEMLIPLDNYLKEGFNYRYLNEWFPVPPTSENLAQHLFAWCEEHLPKVRLAAVRVSETPSTWAEYRRKDLS</sequence>
<evidence type="ECO:0000256" key="9">
    <source>
        <dbReference type="ARBA" id="ARBA00031449"/>
    </source>
</evidence>
<dbReference type="InterPro" id="IPR007115">
    <property type="entry name" value="6-PTP_synth/QueD"/>
</dbReference>
<dbReference type="PANTHER" id="PTHR12589">
    <property type="entry name" value="PYRUVOYL TETRAHYDROBIOPTERIN SYNTHASE"/>
    <property type="match status" value="1"/>
</dbReference>
<comment type="similarity">
    <text evidence="3">Belongs to the PTPS family. QueD subfamily.</text>
</comment>
<keyword evidence="6" id="KW-0479">Metal-binding</keyword>
<dbReference type="EMBL" id="BONX01000006">
    <property type="protein sequence ID" value="GIG94535.1"/>
    <property type="molecule type" value="Genomic_DNA"/>
</dbReference>
<reference evidence="11 12" key="1">
    <citation type="submission" date="2021-01" db="EMBL/GenBank/DDBJ databases">
        <title>Whole genome shotgun sequence of Plantactinospora mayteni NBRC 109088.</title>
        <authorList>
            <person name="Komaki H."/>
            <person name="Tamura T."/>
        </authorList>
    </citation>
    <scope>NUCLEOTIDE SEQUENCE [LARGE SCALE GENOMIC DNA]</scope>
    <source>
        <strain evidence="11 12">NBRC 109088</strain>
    </source>
</reference>
<evidence type="ECO:0000256" key="1">
    <source>
        <dbReference type="ARBA" id="ARBA00001947"/>
    </source>
</evidence>
<evidence type="ECO:0000256" key="5">
    <source>
        <dbReference type="ARBA" id="ARBA00018141"/>
    </source>
</evidence>
<evidence type="ECO:0000256" key="6">
    <source>
        <dbReference type="ARBA" id="ARBA00022723"/>
    </source>
</evidence>
<keyword evidence="12" id="KW-1185">Reference proteome</keyword>
<dbReference type="RefSeq" id="WP_344919856.1">
    <property type="nucleotide sequence ID" value="NZ_BAAAZQ010000005.1"/>
</dbReference>
<dbReference type="EC" id="4.1.2.50" evidence="4"/>
<dbReference type="Gene3D" id="3.30.479.10">
    <property type="entry name" value="6-pyruvoyl tetrahydropterin synthase/QueD"/>
    <property type="match status" value="2"/>
</dbReference>
<dbReference type="SUPFAM" id="SSF55620">
    <property type="entry name" value="Tetrahydrobiopterin biosynthesis enzymes-like"/>
    <property type="match status" value="2"/>
</dbReference>
<evidence type="ECO:0000256" key="10">
    <source>
        <dbReference type="ARBA" id="ARBA00048807"/>
    </source>
</evidence>
<comment type="catalytic activity">
    <reaction evidence="10">
        <text>7,8-dihydroneopterin 3'-triphosphate + H2O = 6-carboxy-5,6,7,8-tetrahydropterin + triphosphate + acetaldehyde + 2 H(+)</text>
        <dbReference type="Rhea" id="RHEA:27966"/>
        <dbReference type="ChEBI" id="CHEBI:15343"/>
        <dbReference type="ChEBI" id="CHEBI:15377"/>
        <dbReference type="ChEBI" id="CHEBI:15378"/>
        <dbReference type="ChEBI" id="CHEBI:18036"/>
        <dbReference type="ChEBI" id="CHEBI:58462"/>
        <dbReference type="ChEBI" id="CHEBI:61032"/>
        <dbReference type="EC" id="4.1.2.50"/>
    </reaction>
</comment>
<evidence type="ECO:0000256" key="2">
    <source>
        <dbReference type="ARBA" id="ARBA00005061"/>
    </source>
</evidence>
<keyword evidence="7" id="KW-0862">Zinc</keyword>
<name>A0ABQ4EIU2_9ACTN</name>
<gene>
    <name evidence="11" type="ORF">Pma05_11080</name>
</gene>